<dbReference type="Proteomes" id="UP001189624">
    <property type="component" value="Chromosome 4"/>
</dbReference>
<gene>
    <name evidence="2" type="ORF">AYBTSS11_LOCUS15180</name>
</gene>
<name>A0AA86SJE9_9FABA</name>
<protein>
    <submittedName>
        <fullName evidence="2">Uncharacterized protein</fullName>
    </submittedName>
</protein>
<sequence length="92" mass="10471">MLPENTANNKDSRDFPNHRSKAPTENPKHPEPINEKDSTNFYQTEDKNKKERFLQSGDFSEETPIANCHRDLAFTFQDEFPASAGTKGENGN</sequence>
<keyword evidence="3" id="KW-1185">Reference proteome</keyword>
<evidence type="ECO:0000256" key="1">
    <source>
        <dbReference type="SAM" id="MobiDB-lite"/>
    </source>
</evidence>
<feature type="region of interest" description="Disordered" evidence="1">
    <location>
        <begin position="1"/>
        <end position="49"/>
    </location>
</feature>
<dbReference type="Gramene" id="rna-AYBTSS11_LOCUS15180">
    <property type="protein sequence ID" value="CAJ1952209.1"/>
    <property type="gene ID" value="gene-AYBTSS11_LOCUS15180"/>
</dbReference>
<dbReference type="AlphaFoldDB" id="A0AA86SJE9"/>
<reference evidence="2" key="1">
    <citation type="submission" date="2023-10" db="EMBL/GenBank/DDBJ databases">
        <authorList>
            <person name="Domelevo Entfellner J.-B."/>
        </authorList>
    </citation>
    <scope>NUCLEOTIDE SEQUENCE</scope>
</reference>
<proteinExistence type="predicted"/>
<organism evidence="2 3">
    <name type="scientific">Sphenostylis stenocarpa</name>
    <dbReference type="NCBI Taxonomy" id="92480"/>
    <lineage>
        <taxon>Eukaryota</taxon>
        <taxon>Viridiplantae</taxon>
        <taxon>Streptophyta</taxon>
        <taxon>Embryophyta</taxon>
        <taxon>Tracheophyta</taxon>
        <taxon>Spermatophyta</taxon>
        <taxon>Magnoliopsida</taxon>
        <taxon>eudicotyledons</taxon>
        <taxon>Gunneridae</taxon>
        <taxon>Pentapetalae</taxon>
        <taxon>rosids</taxon>
        <taxon>fabids</taxon>
        <taxon>Fabales</taxon>
        <taxon>Fabaceae</taxon>
        <taxon>Papilionoideae</taxon>
        <taxon>50 kb inversion clade</taxon>
        <taxon>NPAAA clade</taxon>
        <taxon>indigoferoid/millettioid clade</taxon>
        <taxon>Phaseoleae</taxon>
        <taxon>Sphenostylis</taxon>
    </lineage>
</organism>
<evidence type="ECO:0000313" key="3">
    <source>
        <dbReference type="Proteomes" id="UP001189624"/>
    </source>
</evidence>
<accession>A0AA86SJE9</accession>
<feature type="compositionally biased region" description="Basic and acidic residues" evidence="1">
    <location>
        <begin position="26"/>
        <end position="49"/>
    </location>
</feature>
<evidence type="ECO:0000313" key="2">
    <source>
        <dbReference type="EMBL" id="CAJ1952209.1"/>
    </source>
</evidence>
<dbReference type="EMBL" id="OY731401">
    <property type="protein sequence ID" value="CAJ1952209.1"/>
    <property type="molecule type" value="Genomic_DNA"/>
</dbReference>